<dbReference type="EMBL" id="JYNL01000064">
    <property type="protein sequence ID" value="KMO70222.1"/>
    <property type="molecule type" value="Genomic_DNA"/>
</dbReference>
<protein>
    <submittedName>
        <fullName evidence="2">Uncharacterized protein</fullName>
    </submittedName>
</protein>
<gene>
    <name evidence="2" type="ORF">MCHLDSM_05110</name>
</gene>
<keyword evidence="1" id="KW-0812">Transmembrane</keyword>
<comment type="caution">
    <text evidence="2">The sequence shown here is derived from an EMBL/GenBank/DDBJ whole genome shotgun (WGS) entry which is preliminary data.</text>
</comment>
<keyword evidence="1" id="KW-0472">Membrane</keyword>
<sequence precursor="true">MTPSPDVVILADHSIWLALPAFAPAFVVAGVVFYIARKNRQKTDETGEP</sequence>
<organism evidence="2 3">
    <name type="scientific">Mycolicibacterium chlorophenolicum</name>
    <dbReference type="NCBI Taxonomy" id="37916"/>
    <lineage>
        <taxon>Bacteria</taxon>
        <taxon>Bacillati</taxon>
        <taxon>Actinomycetota</taxon>
        <taxon>Actinomycetes</taxon>
        <taxon>Mycobacteriales</taxon>
        <taxon>Mycobacteriaceae</taxon>
        <taxon>Mycolicibacterium</taxon>
    </lineage>
</organism>
<dbReference type="PATRIC" id="fig|37916.4.peg.5116"/>
<reference evidence="2 3" key="1">
    <citation type="journal article" date="2015" name="Genome Biol. Evol.">
        <title>Characterization of Three Mycobacterium spp. with Potential Use in Bioremediation by Genome Sequencing and Comparative Genomics.</title>
        <authorList>
            <person name="Das S."/>
            <person name="Pettersson B.M."/>
            <person name="Behra P.R."/>
            <person name="Ramesh M."/>
            <person name="Dasgupta S."/>
            <person name="Bhattacharya A."/>
            <person name="Kirsebom L.A."/>
        </authorList>
    </citation>
    <scope>NUCLEOTIDE SEQUENCE [LARGE SCALE GENOMIC DNA]</scope>
    <source>
        <strain evidence="2 3">DSM 43826</strain>
    </source>
</reference>
<evidence type="ECO:0000313" key="2">
    <source>
        <dbReference type="EMBL" id="KMO70222.1"/>
    </source>
</evidence>
<feature type="transmembrane region" description="Helical" evidence="1">
    <location>
        <begin position="15"/>
        <end position="36"/>
    </location>
</feature>
<proteinExistence type="predicted"/>
<evidence type="ECO:0000256" key="1">
    <source>
        <dbReference type="SAM" id="Phobius"/>
    </source>
</evidence>
<evidence type="ECO:0000313" key="3">
    <source>
        <dbReference type="Proteomes" id="UP000036513"/>
    </source>
</evidence>
<keyword evidence="3" id="KW-1185">Reference proteome</keyword>
<dbReference type="Proteomes" id="UP000036513">
    <property type="component" value="Unassembled WGS sequence"/>
</dbReference>
<accession>A0A0J6VKZ1</accession>
<dbReference type="AlphaFoldDB" id="A0A0J6VKZ1"/>
<keyword evidence="1" id="KW-1133">Transmembrane helix</keyword>
<name>A0A0J6VKZ1_9MYCO</name>
<dbReference type="RefSeq" id="WP_168439943.1">
    <property type="nucleotide sequence ID" value="NZ_JYNL01000064.1"/>
</dbReference>